<evidence type="ECO:0000313" key="3">
    <source>
        <dbReference type="Proteomes" id="UP000567293"/>
    </source>
</evidence>
<dbReference type="InterPro" id="IPR003476">
    <property type="entry name" value="Glyco_hydro_42"/>
</dbReference>
<dbReference type="Gene3D" id="3.40.50.880">
    <property type="match status" value="1"/>
</dbReference>
<dbReference type="PANTHER" id="PTHR36447">
    <property type="entry name" value="BETA-GALACTOSIDASE GANA"/>
    <property type="match status" value="1"/>
</dbReference>
<dbReference type="InterPro" id="IPR013780">
    <property type="entry name" value="Glyco_hydro_b"/>
</dbReference>
<sequence length="313" mass="34538">MTQTAAEFAQVQGAFRNTRVVSDVALLHDYESRWAINWQIHTSRYDAFNMLKTYYQTIRKISQSLDVVSPDVPLDQYKLVVAPGLSLIPKERAAHLADYVKNGGHLVLGPRSGMKNEFNALLPLRQPGYLIEALGGRVEQFYALERDTPVSGSLGSGTATIWAEQLKAMAPDAEVLLRYGGSNGWLDGQPCVITHPFGRGRITYIAAILDPNLMTALAQWMVNVSGVNPVFGPVPDGIEVNRRVGPGSTVFVLVNFNPEKQIVPLPRPMKSILHQLDPPDEPQLSQLNTAQAEVTEVELSRYGVAILLDQRKP</sequence>
<dbReference type="CDD" id="cd03143">
    <property type="entry name" value="A4_beta-galactosidase_middle_domain"/>
    <property type="match status" value="1"/>
</dbReference>
<accession>A0A7V8NWF0</accession>
<evidence type="ECO:0000313" key="2">
    <source>
        <dbReference type="EMBL" id="MBA0088641.1"/>
    </source>
</evidence>
<dbReference type="GO" id="GO:0005975">
    <property type="term" value="P:carbohydrate metabolic process"/>
    <property type="evidence" value="ECO:0007669"/>
    <property type="project" value="InterPro"/>
</dbReference>
<dbReference type="EMBL" id="JACDQQ010002607">
    <property type="protein sequence ID" value="MBA0088641.1"/>
    <property type="molecule type" value="Genomic_DNA"/>
</dbReference>
<dbReference type="GO" id="GO:0004565">
    <property type="term" value="F:beta-galactosidase activity"/>
    <property type="evidence" value="ECO:0007669"/>
    <property type="project" value="InterPro"/>
</dbReference>
<dbReference type="PANTHER" id="PTHR36447:SF1">
    <property type="entry name" value="BETA-GALACTOSIDASE GANA"/>
    <property type="match status" value="1"/>
</dbReference>
<dbReference type="Proteomes" id="UP000567293">
    <property type="component" value="Unassembled WGS sequence"/>
</dbReference>
<dbReference type="Gene3D" id="2.60.40.1180">
    <property type="entry name" value="Golgi alpha-mannosidase II"/>
    <property type="match status" value="1"/>
</dbReference>
<feature type="domain" description="Beta-galactosidase trimerisation" evidence="1">
    <location>
        <begin position="23"/>
        <end position="222"/>
    </location>
</feature>
<dbReference type="InterPro" id="IPR029062">
    <property type="entry name" value="Class_I_gatase-like"/>
</dbReference>
<proteinExistence type="predicted"/>
<dbReference type="Pfam" id="PF08532">
    <property type="entry name" value="Glyco_hydro_42M"/>
    <property type="match status" value="1"/>
</dbReference>
<comment type="caution">
    <text evidence="2">The sequence shown here is derived from an EMBL/GenBank/DDBJ whole genome shotgun (WGS) entry which is preliminary data.</text>
</comment>
<gene>
    <name evidence="2" type="ORF">HRJ53_26940</name>
</gene>
<organism evidence="2 3">
    <name type="scientific">Candidatus Acidiferrum panamense</name>
    <dbReference type="NCBI Taxonomy" id="2741543"/>
    <lineage>
        <taxon>Bacteria</taxon>
        <taxon>Pseudomonadati</taxon>
        <taxon>Acidobacteriota</taxon>
        <taxon>Terriglobia</taxon>
        <taxon>Candidatus Acidiferrales</taxon>
        <taxon>Candidatus Acidiferrum</taxon>
    </lineage>
</organism>
<evidence type="ECO:0000259" key="1">
    <source>
        <dbReference type="Pfam" id="PF08532"/>
    </source>
</evidence>
<protein>
    <submittedName>
        <fullName evidence="2">Beta-galactosidase trimerization domain-containing protein</fullName>
    </submittedName>
</protein>
<name>A0A7V8NWF0_9BACT</name>
<reference evidence="2" key="1">
    <citation type="submission" date="2020-06" db="EMBL/GenBank/DDBJ databases">
        <title>Legume-microbial interactions unlock mineral nutrients during tropical forest succession.</title>
        <authorList>
            <person name="Epihov D.Z."/>
        </authorList>
    </citation>
    <scope>NUCLEOTIDE SEQUENCE [LARGE SCALE GENOMIC DNA]</scope>
    <source>
        <strain evidence="2">Pan2503</strain>
    </source>
</reference>
<keyword evidence="3" id="KW-1185">Reference proteome</keyword>
<dbReference type="InterPro" id="IPR013738">
    <property type="entry name" value="Beta_galactosidase_Trimer"/>
</dbReference>
<dbReference type="AlphaFoldDB" id="A0A7V8NWF0"/>
<dbReference type="SUPFAM" id="SSF52317">
    <property type="entry name" value="Class I glutamine amidotransferase-like"/>
    <property type="match status" value="1"/>
</dbReference>